<accession>A0A377YWX8</accession>
<dbReference type="InterPro" id="IPR009003">
    <property type="entry name" value="Peptidase_S1_PA"/>
</dbReference>
<name>A0A377YWX8_KLEPN</name>
<dbReference type="Proteomes" id="UP000254020">
    <property type="component" value="Unassembled WGS sequence"/>
</dbReference>
<protein>
    <recommendedName>
        <fullName evidence="3">Trypsin-like peptidase domain-containing protein</fullName>
    </recommendedName>
</protein>
<evidence type="ECO:0000313" key="1">
    <source>
        <dbReference type="EMBL" id="STU55271.1"/>
    </source>
</evidence>
<organism evidence="1 2">
    <name type="scientific">Klebsiella pneumoniae subsp. pneumoniae</name>
    <dbReference type="NCBI Taxonomy" id="72407"/>
    <lineage>
        <taxon>Bacteria</taxon>
        <taxon>Pseudomonadati</taxon>
        <taxon>Pseudomonadota</taxon>
        <taxon>Gammaproteobacteria</taxon>
        <taxon>Enterobacterales</taxon>
        <taxon>Enterobacteriaceae</taxon>
        <taxon>Klebsiella/Raoultella group</taxon>
        <taxon>Klebsiella</taxon>
        <taxon>Klebsiella pneumoniae complex</taxon>
    </lineage>
</organism>
<proteinExistence type="predicted"/>
<dbReference type="EMBL" id="UGMA01000003">
    <property type="protein sequence ID" value="STU55271.1"/>
    <property type="molecule type" value="Genomic_DNA"/>
</dbReference>
<sequence length="326" mass="37180">MNIIDSLHDWKKSVIHLECATDSVDVFQRFDLISQFRESSENHNIEGERRLSDELEQFRNNIRSQGTAFYIEHNNKHYIITARHVLFDERQYLANEREQQNSFPDSSPREKTCVFKEIYRVPSLSELSNCNAHDRINEIIHSGFLSLVSSGAYELSTYILSQEELDIGIIQLDRYYPNVIQGLKKFGFIPLPSSVISEEDFGEGHDVFTVGFPGSSIVGQLDLCNPYRQWMSSAVSEHVYTWGRVAMNHNDLPSFWCDMTIYPGNSGGPVIHDGKIIGLVSGQPTIPIEGSPELRTRIPFAHIIKGRHIMNTLRALEEKIANNYGS</sequence>
<dbReference type="SUPFAM" id="SSF50494">
    <property type="entry name" value="Trypsin-like serine proteases"/>
    <property type="match status" value="1"/>
</dbReference>
<reference evidence="1 2" key="1">
    <citation type="submission" date="2018-06" db="EMBL/GenBank/DDBJ databases">
        <authorList>
            <consortium name="Pathogen Informatics"/>
            <person name="Doyle S."/>
        </authorList>
    </citation>
    <scope>NUCLEOTIDE SEQUENCE [LARGE SCALE GENOMIC DNA]</scope>
    <source>
        <strain evidence="1 2">NCTC9504</strain>
    </source>
</reference>
<evidence type="ECO:0000313" key="2">
    <source>
        <dbReference type="Proteomes" id="UP000254020"/>
    </source>
</evidence>
<evidence type="ECO:0008006" key="3">
    <source>
        <dbReference type="Google" id="ProtNLM"/>
    </source>
</evidence>
<dbReference type="Gene3D" id="2.40.10.10">
    <property type="entry name" value="Trypsin-like serine proteases"/>
    <property type="match status" value="1"/>
</dbReference>
<dbReference type="InterPro" id="IPR043504">
    <property type="entry name" value="Peptidase_S1_PA_chymotrypsin"/>
</dbReference>
<dbReference type="Pfam" id="PF13365">
    <property type="entry name" value="Trypsin_2"/>
    <property type="match status" value="1"/>
</dbReference>
<gene>
    <name evidence="1" type="ORF">NCTC9504_00256</name>
</gene>
<dbReference type="AlphaFoldDB" id="A0A377YWX8"/>